<dbReference type="EMBL" id="AMFJ01000772">
    <property type="protein sequence ID" value="EKE26512.1"/>
    <property type="molecule type" value="Genomic_DNA"/>
</dbReference>
<proteinExistence type="predicted"/>
<organism evidence="1">
    <name type="scientific">uncultured bacterium</name>
    <name type="common">gcode 4</name>
    <dbReference type="NCBI Taxonomy" id="1234023"/>
    <lineage>
        <taxon>Bacteria</taxon>
        <taxon>environmental samples</taxon>
    </lineage>
</organism>
<comment type="caution">
    <text evidence="1">The sequence shown here is derived from an EMBL/GenBank/DDBJ whole genome shotgun (WGS) entry which is preliminary data.</text>
</comment>
<accession>K2FXB8</accession>
<evidence type="ECO:0000313" key="1">
    <source>
        <dbReference type="EMBL" id="EKE26512.1"/>
    </source>
</evidence>
<name>K2FXB8_9BACT</name>
<sequence length="435" mass="52377">MKKEYWLTDYLRNNWHIKEDRTIWPSELSAILANTPDILYKILWNTSETDWIWFTEISQSIFAIDKETDIDYVDSNFFLNTIKENLPELGQFYPNIFKKIDSNIHLARIIAVLINSYKEKKLGLIYVPWFHRSLYWPFEKDILPHVIPLLWKSPKENINIEYPWNWFVKMGWNVFKEKDTKEFNELFDAEEYEFLIYLFLKFSESLDTIFAHSLWPIFIVKAMEKLKSLEKSEKNNSFNCNKIKNIIFLNPALNQDKLSKFWFLQNYLSPKNTNLEENKKTVLKYIDSNHLKNIKWNEKIIIKEKFKSFLEALNKKNTIWFDFLDLFFDNSGDFLLENFSEWKDFSTKNNISYVNYAFSTNFVENFNDLWEEILDKVSIISLEGYSTVPFDSLRNRRTEKSVKCETVYIPLETHYWNTAEEVEKLRKIIGKLISI</sequence>
<protein>
    <submittedName>
        <fullName evidence="1">Uncharacterized protein</fullName>
    </submittedName>
</protein>
<gene>
    <name evidence="1" type="ORF">ACD_4C00256G0004</name>
</gene>
<reference evidence="1" key="1">
    <citation type="journal article" date="2012" name="Science">
        <title>Fermentation, hydrogen, and sulfur metabolism in multiple uncultivated bacterial phyla.</title>
        <authorList>
            <person name="Wrighton K.C."/>
            <person name="Thomas B.C."/>
            <person name="Sharon I."/>
            <person name="Miller C.S."/>
            <person name="Castelle C.J."/>
            <person name="VerBerkmoes N.C."/>
            <person name="Wilkins M.J."/>
            <person name="Hettich R.L."/>
            <person name="Lipton M.S."/>
            <person name="Williams K.H."/>
            <person name="Long P.E."/>
            <person name="Banfield J.F."/>
        </authorList>
    </citation>
    <scope>NUCLEOTIDE SEQUENCE [LARGE SCALE GENOMIC DNA]</scope>
</reference>
<dbReference type="AlphaFoldDB" id="K2FXB8"/>